<dbReference type="InterPro" id="IPR014729">
    <property type="entry name" value="Rossmann-like_a/b/a_fold"/>
</dbReference>
<dbReference type="RefSeq" id="WP_128533188.1">
    <property type="nucleotide sequence ID" value="NZ_SBIW01000003.1"/>
</dbReference>
<reference evidence="2 3" key="1">
    <citation type="submission" date="2019-01" db="EMBL/GenBank/DDBJ databases">
        <title>Mucilaginibacter antarcticum sp. nov., isolated from antarctic soil.</title>
        <authorList>
            <person name="Yan Y.-Q."/>
            <person name="Du Z.-J."/>
        </authorList>
    </citation>
    <scope>NUCLEOTIDE SEQUENCE [LARGE SCALE GENOMIC DNA]</scope>
    <source>
        <strain evidence="2 3">F01003</strain>
    </source>
</reference>
<dbReference type="EMBL" id="SBIW01000003">
    <property type="protein sequence ID" value="RWY53755.1"/>
    <property type="molecule type" value="Genomic_DNA"/>
</dbReference>
<dbReference type="Proteomes" id="UP000286701">
    <property type="component" value="Unassembled WGS sequence"/>
</dbReference>
<dbReference type="InterPro" id="IPR006016">
    <property type="entry name" value="UspA"/>
</dbReference>
<dbReference type="CDD" id="cd00293">
    <property type="entry name" value="USP-like"/>
    <property type="match status" value="1"/>
</dbReference>
<dbReference type="Gene3D" id="3.40.50.620">
    <property type="entry name" value="HUPs"/>
    <property type="match status" value="1"/>
</dbReference>
<proteinExistence type="predicted"/>
<feature type="domain" description="UspA" evidence="1">
    <location>
        <begin position="5"/>
        <end position="151"/>
    </location>
</feature>
<evidence type="ECO:0000313" key="3">
    <source>
        <dbReference type="Proteomes" id="UP000286701"/>
    </source>
</evidence>
<sequence>MKNQKTILLLTDFTKRAGRAADFALELAISNTANLLIYNSIISIEASVITGERRSAESEIAAKTKKSTNLLSQLAGHLKSKLTSEQQSAINIKCKKGMGPVVETILELVAENKIWIVVMGNHVENAIATSYFDSNIPPVMNNCGCPLVLVP</sequence>
<protein>
    <submittedName>
        <fullName evidence="2">Universal stress protein</fullName>
    </submittedName>
</protein>
<evidence type="ECO:0000313" key="2">
    <source>
        <dbReference type="EMBL" id="RWY53755.1"/>
    </source>
</evidence>
<dbReference type="Pfam" id="PF00582">
    <property type="entry name" value="Usp"/>
    <property type="match status" value="1"/>
</dbReference>
<gene>
    <name evidence="2" type="ORF">EPL05_06705</name>
</gene>
<comment type="caution">
    <text evidence="2">The sequence shown here is derived from an EMBL/GenBank/DDBJ whole genome shotgun (WGS) entry which is preliminary data.</text>
</comment>
<dbReference type="AlphaFoldDB" id="A0A3S3V246"/>
<dbReference type="SUPFAM" id="SSF52402">
    <property type="entry name" value="Adenine nucleotide alpha hydrolases-like"/>
    <property type="match status" value="1"/>
</dbReference>
<dbReference type="OrthoDB" id="767873at2"/>
<organism evidence="2 3">
    <name type="scientific">Mucilaginibacter gilvus</name>
    <dbReference type="NCBI Taxonomy" id="2305909"/>
    <lineage>
        <taxon>Bacteria</taxon>
        <taxon>Pseudomonadati</taxon>
        <taxon>Bacteroidota</taxon>
        <taxon>Sphingobacteriia</taxon>
        <taxon>Sphingobacteriales</taxon>
        <taxon>Sphingobacteriaceae</taxon>
        <taxon>Mucilaginibacter</taxon>
    </lineage>
</organism>
<keyword evidence="3" id="KW-1185">Reference proteome</keyword>
<accession>A0A3S3V246</accession>
<name>A0A3S3V246_9SPHI</name>
<evidence type="ECO:0000259" key="1">
    <source>
        <dbReference type="Pfam" id="PF00582"/>
    </source>
</evidence>